<dbReference type="GO" id="GO:0016032">
    <property type="term" value="P:viral process"/>
    <property type="evidence" value="ECO:0007669"/>
    <property type="project" value="InterPro"/>
</dbReference>
<comment type="caution">
    <text evidence="7">The sequence shown here is derived from an EMBL/GenBank/DDBJ whole genome shotgun (WGS) entry which is preliminary data.</text>
</comment>
<keyword evidence="8" id="KW-1185">Reference proteome</keyword>
<sequence length="334" mass="36849">MKGAMVLVSPTLQDVMDRMSQAAEVSLPVPRQTEREHEVAQPLDSGGMVKDEESGGAEGGMGLSRDEARGQSAREWKCLAVEEANKNQVLGDPLYGLQSDMLTGQGPYATTNVQLIYPIEMHQLSQWLAHRVLLLVPDKKKPAPYSTIKQGVTEPYGQFIDRLSAALKDAPDVSPEVQEHLFRSLAFENANSRTRTILAMLPQGSPVDEMLVRATRAEQNNQTVVFTAAMHDAMQQQGHIIADALSGGKINNPSHSNKTLRTNKPAGIICFRCGETGHFKQACQRTVWCHKYNLDTHATEACRKLGNIKRSALKHRAKTQINALTQKTLKTASW</sequence>
<dbReference type="InterPro" id="IPR008916">
    <property type="entry name" value="Retrov_capsid_C"/>
</dbReference>
<dbReference type="PROSITE" id="PS50158">
    <property type="entry name" value="ZF_CCHC"/>
    <property type="match status" value="1"/>
</dbReference>
<dbReference type="InterPro" id="IPR008919">
    <property type="entry name" value="Retrov_capsid_N"/>
</dbReference>
<dbReference type="OrthoDB" id="9352756at2759"/>
<name>A0A8K1FZ87_9PASS</name>
<dbReference type="SUPFAM" id="SSF47353">
    <property type="entry name" value="Retrovirus capsid dimerization domain-like"/>
    <property type="match status" value="1"/>
</dbReference>
<feature type="domain" description="CCHC-type" evidence="6">
    <location>
        <begin position="270"/>
        <end position="285"/>
    </location>
</feature>
<evidence type="ECO:0000313" key="8">
    <source>
        <dbReference type="Proteomes" id="UP000796761"/>
    </source>
</evidence>
<feature type="region of interest" description="Disordered" evidence="5">
    <location>
        <begin position="25"/>
        <end position="65"/>
    </location>
</feature>
<dbReference type="SUPFAM" id="SSF57756">
    <property type="entry name" value="Retrovirus zinc finger-like domains"/>
    <property type="match status" value="1"/>
</dbReference>
<dbReference type="Pfam" id="PF19317">
    <property type="entry name" value="Gag_p24_C"/>
    <property type="match status" value="1"/>
</dbReference>
<dbReference type="Pfam" id="PF00607">
    <property type="entry name" value="Gag_p24"/>
    <property type="match status" value="1"/>
</dbReference>
<reference evidence="7" key="1">
    <citation type="submission" date="2019-04" db="EMBL/GenBank/DDBJ databases">
        <title>Genome assembly of Zosterops borbonicus 15179.</title>
        <authorList>
            <person name="Leroy T."/>
            <person name="Anselmetti Y."/>
            <person name="Tilak M.-K."/>
            <person name="Nabholz B."/>
        </authorList>
    </citation>
    <scope>NUCLEOTIDE SEQUENCE</scope>
    <source>
        <strain evidence="7">HGM_15179</strain>
        <tissue evidence="7">Muscle</tissue>
    </source>
</reference>
<dbReference type="Proteomes" id="UP000796761">
    <property type="component" value="Unassembled WGS sequence"/>
</dbReference>
<dbReference type="Gene3D" id="4.10.60.10">
    <property type="entry name" value="Zinc finger, CCHC-type"/>
    <property type="match status" value="1"/>
</dbReference>
<dbReference type="PANTHER" id="PTHR40389:SF3">
    <property type="entry name" value="IGE-BINDING PROTEIN"/>
    <property type="match status" value="1"/>
</dbReference>
<evidence type="ECO:0000256" key="1">
    <source>
        <dbReference type="ARBA" id="ARBA00022723"/>
    </source>
</evidence>
<dbReference type="InterPro" id="IPR050195">
    <property type="entry name" value="Primate_lentivir_Gag_pol-like"/>
</dbReference>
<dbReference type="GO" id="GO:0008270">
    <property type="term" value="F:zinc ion binding"/>
    <property type="evidence" value="ECO:0007669"/>
    <property type="project" value="UniProtKB-KW"/>
</dbReference>
<dbReference type="Gene3D" id="1.10.1200.30">
    <property type="match status" value="1"/>
</dbReference>
<dbReference type="GO" id="GO:0003676">
    <property type="term" value="F:nucleic acid binding"/>
    <property type="evidence" value="ECO:0007669"/>
    <property type="project" value="InterPro"/>
</dbReference>
<dbReference type="AlphaFoldDB" id="A0A8K1FZ87"/>
<accession>A0A8K1FZ87</accession>
<keyword evidence="1" id="KW-0479">Metal-binding</keyword>
<dbReference type="InterPro" id="IPR001878">
    <property type="entry name" value="Znf_CCHC"/>
</dbReference>
<gene>
    <name evidence="7" type="ORF">HGM15179_018316</name>
</gene>
<dbReference type="InterPro" id="IPR045345">
    <property type="entry name" value="Gag_p24_C"/>
</dbReference>
<evidence type="ECO:0000313" key="7">
    <source>
        <dbReference type="EMBL" id="TRZ08789.1"/>
    </source>
</evidence>
<evidence type="ECO:0000256" key="3">
    <source>
        <dbReference type="ARBA" id="ARBA00022833"/>
    </source>
</evidence>
<proteinExistence type="predicted"/>
<evidence type="ECO:0000256" key="5">
    <source>
        <dbReference type="SAM" id="MobiDB-lite"/>
    </source>
</evidence>
<evidence type="ECO:0000256" key="2">
    <source>
        <dbReference type="ARBA" id="ARBA00022771"/>
    </source>
</evidence>
<dbReference type="Gene3D" id="1.10.375.10">
    <property type="entry name" value="Human Immunodeficiency Virus Type 1 Capsid Protein"/>
    <property type="match status" value="1"/>
</dbReference>
<evidence type="ECO:0000259" key="6">
    <source>
        <dbReference type="PROSITE" id="PS50158"/>
    </source>
</evidence>
<dbReference type="PANTHER" id="PTHR40389">
    <property type="entry name" value="ENDOGENOUS RETROVIRUS GROUP K MEMBER 24 GAG POLYPROTEIN-RELATED"/>
    <property type="match status" value="1"/>
</dbReference>
<dbReference type="InterPro" id="IPR036875">
    <property type="entry name" value="Znf_CCHC_sf"/>
</dbReference>
<evidence type="ECO:0000256" key="4">
    <source>
        <dbReference type="PROSITE-ProRule" id="PRU00047"/>
    </source>
</evidence>
<dbReference type="EMBL" id="SWJQ01001245">
    <property type="protein sequence ID" value="TRZ08789.1"/>
    <property type="molecule type" value="Genomic_DNA"/>
</dbReference>
<protein>
    <recommendedName>
        <fullName evidence="6">CCHC-type domain-containing protein</fullName>
    </recommendedName>
</protein>
<keyword evidence="3" id="KW-0862">Zinc</keyword>
<organism evidence="7 8">
    <name type="scientific">Zosterops borbonicus</name>
    <dbReference type="NCBI Taxonomy" id="364589"/>
    <lineage>
        <taxon>Eukaryota</taxon>
        <taxon>Metazoa</taxon>
        <taxon>Chordata</taxon>
        <taxon>Craniata</taxon>
        <taxon>Vertebrata</taxon>
        <taxon>Euteleostomi</taxon>
        <taxon>Archelosauria</taxon>
        <taxon>Archosauria</taxon>
        <taxon>Dinosauria</taxon>
        <taxon>Saurischia</taxon>
        <taxon>Theropoda</taxon>
        <taxon>Coelurosauria</taxon>
        <taxon>Aves</taxon>
        <taxon>Neognathae</taxon>
        <taxon>Neoaves</taxon>
        <taxon>Telluraves</taxon>
        <taxon>Australaves</taxon>
        <taxon>Passeriformes</taxon>
        <taxon>Sylvioidea</taxon>
        <taxon>Zosteropidae</taxon>
        <taxon>Zosterops</taxon>
    </lineage>
</organism>
<keyword evidence="2 4" id="KW-0863">Zinc-finger</keyword>